<dbReference type="Proteomes" id="UP000887013">
    <property type="component" value="Unassembled WGS sequence"/>
</dbReference>
<sequence>MKLTPLLWGTTRGVVSSPNERARLCGGGLQRRTVRQGALLISGTLRPMRKKLRGGVAKGGMCVQTILRDPINTRPPTPRGRKEQDIKKMKKRKNTKKRKRPVEKCLPIKKGQSPTGSILIFLYIAMKTHALIGMAIDYSPPPSTNVSSFLPSPKERQKLGGGLCFF</sequence>
<evidence type="ECO:0000313" key="3">
    <source>
        <dbReference type="Proteomes" id="UP000887013"/>
    </source>
</evidence>
<dbReference type="EMBL" id="BMAW01045577">
    <property type="protein sequence ID" value="GFS50742.1"/>
    <property type="molecule type" value="Genomic_DNA"/>
</dbReference>
<feature type="region of interest" description="Disordered" evidence="1">
    <location>
        <begin position="69"/>
        <end position="102"/>
    </location>
</feature>
<dbReference type="OrthoDB" id="10500213at2759"/>
<feature type="compositionally biased region" description="Basic residues" evidence="1">
    <location>
        <begin position="88"/>
        <end position="101"/>
    </location>
</feature>
<organism evidence="2 3">
    <name type="scientific">Nephila pilipes</name>
    <name type="common">Giant wood spider</name>
    <name type="synonym">Nephila maculata</name>
    <dbReference type="NCBI Taxonomy" id="299642"/>
    <lineage>
        <taxon>Eukaryota</taxon>
        <taxon>Metazoa</taxon>
        <taxon>Ecdysozoa</taxon>
        <taxon>Arthropoda</taxon>
        <taxon>Chelicerata</taxon>
        <taxon>Arachnida</taxon>
        <taxon>Araneae</taxon>
        <taxon>Araneomorphae</taxon>
        <taxon>Entelegynae</taxon>
        <taxon>Araneoidea</taxon>
        <taxon>Nephilidae</taxon>
        <taxon>Nephila</taxon>
    </lineage>
</organism>
<comment type="caution">
    <text evidence="2">The sequence shown here is derived from an EMBL/GenBank/DDBJ whole genome shotgun (WGS) entry which is preliminary data.</text>
</comment>
<proteinExistence type="predicted"/>
<name>A0A8X6IM95_NEPPI</name>
<evidence type="ECO:0000256" key="1">
    <source>
        <dbReference type="SAM" id="MobiDB-lite"/>
    </source>
</evidence>
<gene>
    <name evidence="2" type="ORF">NPIL_169651</name>
</gene>
<reference evidence="2" key="1">
    <citation type="submission" date="2020-08" db="EMBL/GenBank/DDBJ databases">
        <title>Multicomponent nature underlies the extraordinary mechanical properties of spider dragline silk.</title>
        <authorList>
            <person name="Kono N."/>
            <person name="Nakamura H."/>
            <person name="Mori M."/>
            <person name="Yoshida Y."/>
            <person name="Ohtoshi R."/>
            <person name="Malay A.D."/>
            <person name="Moran D.A.P."/>
            <person name="Tomita M."/>
            <person name="Numata K."/>
            <person name="Arakawa K."/>
        </authorList>
    </citation>
    <scope>NUCLEOTIDE SEQUENCE</scope>
</reference>
<dbReference type="AlphaFoldDB" id="A0A8X6IM95"/>
<keyword evidence="3" id="KW-1185">Reference proteome</keyword>
<protein>
    <submittedName>
        <fullName evidence="2">Uncharacterized protein</fullName>
    </submittedName>
</protein>
<evidence type="ECO:0000313" key="2">
    <source>
        <dbReference type="EMBL" id="GFS50742.1"/>
    </source>
</evidence>
<accession>A0A8X6IM95</accession>